<dbReference type="Pfam" id="PF10646">
    <property type="entry name" value="Germane"/>
    <property type="match status" value="1"/>
</dbReference>
<sequence length="333" mass="34945">MDAFPPVPTPRTGAAAIPDVRGQRTAERLRTVDKVAIVALSLTLLLGGCTSANTQNPDSSMPATAASSSTGLVTSAPLETATASQTLPVYWLGRSNSDVFLYREFRASTALDEPIVTALRIMMSNKALDPDYFTLWSAPSRLGASISAKNVITVDVSADAFSQKADAGMAERSVSQLVYTATAAAAMAGLVDTSSPIQVSVLVDGHTGYSAFGHVPLDKPLTRNPAYIAPVWIIDPANGSTYKHLPLKVTGQGVSPTGTLAWSLSHVSEGKVADEYLSGTVNIPQGPNELGEFTFNLVPPNGSYQLSVFIDNPLLPGRKIGIDTKIVTITGSP</sequence>
<protein>
    <recommendedName>
        <fullName evidence="1">GerMN domain-containing protein</fullName>
    </recommendedName>
</protein>
<dbReference type="Proteomes" id="UP000246303">
    <property type="component" value="Unassembled WGS sequence"/>
</dbReference>
<evidence type="ECO:0000313" key="2">
    <source>
        <dbReference type="EMBL" id="PXA65272.1"/>
    </source>
</evidence>
<evidence type="ECO:0000313" key="3">
    <source>
        <dbReference type="Proteomes" id="UP000246303"/>
    </source>
</evidence>
<dbReference type="RefSeq" id="WP_110106447.1">
    <property type="nucleotide sequence ID" value="NZ_JACBZZ010000001.1"/>
</dbReference>
<dbReference type="SMART" id="SM00909">
    <property type="entry name" value="Germane"/>
    <property type="match status" value="1"/>
</dbReference>
<reference evidence="2 3" key="1">
    <citation type="submission" date="2018-05" db="EMBL/GenBank/DDBJ databases">
        <title>Genetic diversity of glacier-inhabiting Cryobacterium bacteria in China and description of Cryobacterium mengkeensis sp. nov. and Arthrobacter glacialis sp. nov.</title>
        <authorList>
            <person name="Liu Q."/>
            <person name="Xin Y.-H."/>
        </authorList>
    </citation>
    <scope>NUCLEOTIDE SEQUENCE [LARGE SCALE GENOMIC DNA]</scope>
    <source>
        <strain evidence="2 3">GP3</strain>
    </source>
</reference>
<keyword evidence="3" id="KW-1185">Reference proteome</keyword>
<name>A0A2V3DQI8_9MICC</name>
<dbReference type="AlphaFoldDB" id="A0A2V3DQI8"/>
<dbReference type="InterPro" id="IPR019606">
    <property type="entry name" value="GerMN"/>
</dbReference>
<organism evidence="2 3">
    <name type="scientific">Arthrobacter psychrochitiniphilus</name>
    <dbReference type="NCBI Taxonomy" id="291045"/>
    <lineage>
        <taxon>Bacteria</taxon>
        <taxon>Bacillati</taxon>
        <taxon>Actinomycetota</taxon>
        <taxon>Actinomycetes</taxon>
        <taxon>Micrococcales</taxon>
        <taxon>Micrococcaceae</taxon>
        <taxon>Arthrobacter</taxon>
    </lineage>
</organism>
<feature type="domain" description="GerMN" evidence="1">
    <location>
        <begin position="115"/>
        <end position="212"/>
    </location>
</feature>
<dbReference type="EMBL" id="QHLZ01000006">
    <property type="protein sequence ID" value="PXA65272.1"/>
    <property type="molecule type" value="Genomic_DNA"/>
</dbReference>
<evidence type="ECO:0000259" key="1">
    <source>
        <dbReference type="SMART" id="SM00909"/>
    </source>
</evidence>
<accession>A0A2V3DQI8</accession>
<dbReference type="OrthoDB" id="4843507at2"/>
<proteinExistence type="predicted"/>
<gene>
    <name evidence="2" type="ORF">CVS29_11450</name>
</gene>
<comment type="caution">
    <text evidence="2">The sequence shown here is derived from an EMBL/GenBank/DDBJ whole genome shotgun (WGS) entry which is preliminary data.</text>
</comment>